<dbReference type="GO" id="GO:0009055">
    <property type="term" value="F:electron transfer activity"/>
    <property type="evidence" value="ECO:0007669"/>
    <property type="project" value="InterPro"/>
</dbReference>
<dbReference type="InterPro" id="IPR024922">
    <property type="entry name" value="Rubredoxin"/>
</dbReference>
<dbReference type="PANTHER" id="PTHR47627">
    <property type="entry name" value="RUBREDOXIN"/>
    <property type="match status" value="1"/>
</dbReference>
<dbReference type="PRINTS" id="PR00163">
    <property type="entry name" value="RUBREDOXIN"/>
</dbReference>
<dbReference type="InterPro" id="IPR050526">
    <property type="entry name" value="Rubredoxin_ET"/>
</dbReference>
<evidence type="ECO:0000259" key="8">
    <source>
        <dbReference type="PROSITE" id="PS50903"/>
    </source>
</evidence>
<dbReference type="Proteomes" id="UP000002274">
    <property type="component" value="Chromosome"/>
</dbReference>
<dbReference type="BioCyc" id="PMAR59922:G1G80-2424-MONOMER"/>
<feature type="binding site" evidence="7">
    <location>
        <position position="9"/>
    </location>
    <ligand>
        <name>Fe cation</name>
        <dbReference type="ChEBI" id="CHEBI:24875"/>
    </ligand>
</feature>
<dbReference type="InterPro" id="IPR024935">
    <property type="entry name" value="Rubredoxin_dom"/>
</dbReference>
<evidence type="ECO:0000256" key="2">
    <source>
        <dbReference type="ARBA" id="ARBA00022448"/>
    </source>
</evidence>
<proteinExistence type="inferred from homology"/>
<comment type="similarity">
    <text evidence="1 6">Belongs to the rubredoxin family.</text>
</comment>
<dbReference type="STRING" id="59922.P9303_27651"/>
<reference evidence="9 10" key="1">
    <citation type="journal article" date="2007" name="PLoS Genet.">
        <title>Patterns and implications of gene gain and loss in the evolution of Prochlorococcus.</title>
        <authorList>
            <person name="Kettler G.C."/>
            <person name="Martiny A.C."/>
            <person name="Huang K."/>
            <person name="Zucker J."/>
            <person name="Coleman M.L."/>
            <person name="Rodrigue S."/>
            <person name="Chen F."/>
            <person name="Lapidus A."/>
            <person name="Ferriera S."/>
            <person name="Johnson J."/>
            <person name="Steglich C."/>
            <person name="Church G.M."/>
            <person name="Richardson P."/>
            <person name="Chisholm S.W."/>
        </authorList>
    </citation>
    <scope>NUCLEOTIDE SEQUENCE [LARGE SCALE GENOMIC DNA]</scope>
    <source>
        <strain evidence="9 10">MIT 9303</strain>
    </source>
</reference>
<dbReference type="PROSITE" id="PS50903">
    <property type="entry name" value="RUBREDOXIN_LIKE"/>
    <property type="match status" value="1"/>
</dbReference>
<dbReference type="SUPFAM" id="SSF57802">
    <property type="entry name" value="Rubredoxin-like"/>
    <property type="match status" value="1"/>
</dbReference>
<evidence type="ECO:0000256" key="1">
    <source>
        <dbReference type="ARBA" id="ARBA00005337"/>
    </source>
</evidence>
<evidence type="ECO:0000256" key="6">
    <source>
        <dbReference type="PIRNR" id="PIRNR000071"/>
    </source>
</evidence>
<dbReference type="Pfam" id="PF00301">
    <property type="entry name" value="Rubredoxin"/>
    <property type="match status" value="1"/>
</dbReference>
<evidence type="ECO:0000313" key="9">
    <source>
        <dbReference type="EMBL" id="ABM79495.1"/>
    </source>
</evidence>
<feature type="binding site" evidence="7">
    <location>
        <position position="39"/>
    </location>
    <ligand>
        <name>Fe cation</name>
        <dbReference type="ChEBI" id="CHEBI:24875"/>
    </ligand>
</feature>
<protein>
    <recommendedName>
        <fullName evidence="6">Rubredoxin</fullName>
    </recommendedName>
</protein>
<keyword evidence="4 6" id="KW-0249">Electron transport</keyword>
<keyword evidence="3 6" id="KW-0479">Metal-binding</keyword>
<organism evidence="9 10">
    <name type="scientific">Prochlorococcus marinus (strain MIT 9303)</name>
    <dbReference type="NCBI Taxonomy" id="59922"/>
    <lineage>
        <taxon>Bacteria</taxon>
        <taxon>Bacillati</taxon>
        <taxon>Cyanobacteriota</taxon>
        <taxon>Cyanophyceae</taxon>
        <taxon>Synechococcales</taxon>
        <taxon>Prochlorococcaceae</taxon>
        <taxon>Prochlorococcus</taxon>
    </lineage>
</organism>
<dbReference type="EMBL" id="CP000554">
    <property type="protein sequence ID" value="ABM79495.1"/>
    <property type="molecule type" value="Genomic_DNA"/>
</dbReference>
<dbReference type="PANTHER" id="PTHR47627:SF1">
    <property type="entry name" value="RUBREDOXIN-1-RELATED"/>
    <property type="match status" value="1"/>
</dbReference>
<comment type="cofactor">
    <cofactor evidence="6 7">
        <name>Fe(3+)</name>
        <dbReference type="ChEBI" id="CHEBI:29034"/>
    </cofactor>
    <text evidence="6 7">Binds 1 Fe(3+) ion per subunit.</text>
</comment>
<dbReference type="InterPro" id="IPR024934">
    <property type="entry name" value="Rubredoxin-like_dom"/>
</dbReference>
<evidence type="ECO:0000256" key="3">
    <source>
        <dbReference type="ARBA" id="ARBA00022723"/>
    </source>
</evidence>
<dbReference type="GO" id="GO:0005506">
    <property type="term" value="F:iron ion binding"/>
    <property type="evidence" value="ECO:0007669"/>
    <property type="project" value="InterPro"/>
</dbReference>
<gene>
    <name evidence="9" type="ordered locus">P9303_27651</name>
</gene>
<keyword evidence="5 6" id="KW-0408">Iron</keyword>
<dbReference type="KEGG" id="pmf:P9303_27651"/>
<feature type="domain" description="Rubredoxin-like" evidence="8">
    <location>
        <begin position="1"/>
        <end position="52"/>
    </location>
</feature>
<dbReference type="GO" id="GO:0043448">
    <property type="term" value="P:alkane catabolic process"/>
    <property type="evidence" value="ECO:0007669"/>
    <property type="project" value="TreeGrafter"/>
</dbReference>
<dbReference type="Gene3D" id="2.20.28.10">
    <property type="match status" value="1"/>
</dbReference>
<dbReference type="CDD" id="cd00730">
    <property type="entry name" value="rubredoxin"/>
    <property type="match status" value="1"/>
</dbReference>
<feature type="binding site" evidence="7">
    <location>
        <position position="6"/>
    </location>
    <ligand>
        <name>Fe cation</name>
        <dbReference type="ChEBI" id="CHEBI:24875"/>
    </ligand>
</feature>
<keyword evidence="2 6" id="KW-0813">Transport</keyword>
<evidence type="ECO:0000256" key="5">
    <source>
        <dbReference type="ARBA" id="ARBA00023004"/>
    </source>
</evidence>
<sequence length="53" mass="5910">MKKYACKVCTYVYDPRVGDPTNGIPPGTSFADLPRDWKCPQCKVGKGKFKPCN</sequence>
<name>A2CDD5_PROM3</name>
<evidence type="ECO:0000256" key="7">
    <source>
        <dbReference type="PIRSR" id="PIRSR000071-1"/>
    </source>
</evidence>
<dbReference type="RefSeq" id="WP_011827338.1">
    <property type="nucleotide sequence ID" value="NC_008820.1"/>
</dbReference>
<dbReference type="HOGENOM" id="CLU_128747_3_3_3"/>
<dbReference type="AlphaFoldDB" id="A2CDD5"/>
<feature type="binding site" evidence="7">
    <location>
        <position position="42"/>
    </location>
    <ligand>
        <name>Fe cation</name>
        <dbReference type="ChEBI" id="CHEBI:24875"/>
    </ligand>
</feature>
<dbReference type="FunFam" id="2.20.28.10:FF:000001">
    <property type="entry name" value="Rubredoxin"/>
    <property type="match status" value="1"/>
</dbReference>
<dbReference type="PIRSF" id="PIRSF000071">
    <property type="entry name" value="Rubredoxin"/>
    <property type="match status" value="1"/>
</dbReference>
<evidence type="ECO:0000256" key="4">
    <source>
        <dbReference type="ARBA" id="ARBA00022982"/>
    </source>
</evidence>
<accession>A2CDD5</accession>
<evidence type="ECO:0000313" key="10">
    <source>
        <dbReference type="Proteomes" id="UP000002274"/>
    </source>
</evidence>